<proteinExistence type="inferred from homology"/>
<sequence>MKAPIDFYFDFSSPYGYFGSLEIDKLAARYERQVNWHPVLLGPVFKAVGTAPLVTIPMKGDYSRHDMQRTARFHNMLFTPPSNFPIGSQVAARAMLWLQEQLPDKAVPFARTIYSAYFTEDIDISQTDKVVGIAADLGVDRVALATALGEQDIKDKLKQAIDSAMERGVFGSPFVIVDGEAFWGFDRFTQLDAFLKNGKI</sequence>
<dbReference type="Pfam" id="PF01323">
    <property type="entry name" value="DSBA"/>
    <property type="match status" value="1"/>
</dbReference>
<keyword evidence="4" id="KW-1185">Reference proteome</keyword>
<comment type="similarity">
    <text evidence="1">Belongs to the GST superfamily. NadH family.</text>
</comment>
<dbReference type="PANTHER" id="PTHR42943">
    <property type="entry name" value="GLUTATHIONE S-TRANSFERASE KAPPA"/>
    <property type="match status" value="1"/>
</dbReference>
<dbReference type="Gene3D" id="3.40.30.10">
    <property type="entry name" value="Glutaredoxin"/>
    <property type="match status" value="1"/>
</dbReference>
<feature type="domain" description="DSBA-like thioredoxin" evidence="2">
    <location>
        <begin position="5"/>
        <end position="195"/>
    </location>
</feature>
<gene>
    <name evidence="3" type="ORF">PQR62_06230</name>
</gene>
<dbReference type="InterPro" id="IPR014440">
    <property type="entry name" value="HCCAis_GSTk"/>
</dbReference>
<dbReference type="EMBL" id="JAQQFM010000003">
    <property type="protein sequence ID" value="MFL9923849.1"/>
    <property type="molecule type" value="Genomic_DNA"/>
</dbReference>
<comment type="caution">
    <text evidence="3">The sequence shown here is derived from an EMBL/GenBank/DDBJ whole genome shotgun (WGS) entry which is preliminary data.</text>
</comment>
<dbReference type="PANTHER" id="PTHR42943:SF2">
    <property type="entry name" value="GLUTATHIONE S-TRANSFERASE KAPPA 1"/>
    <property type="match status" value="1"/>
</dbReference>
<dbReference type="InterPro" id="IPR051924">
    <property type="entry name" value="GST_Kappa/NadH"/>
</dbReference>
<comment type="catalytic activity">
    <reaction evidence="1">
        <text>2-hydroxychromene-2-carboxylate = (3E)-4-(2-hydroxyphenyl)-2-oxobut-3-enoate</text>
        <dbReference type="Rhea" id="RHEA:27401"/>
        <dbReference type="ChEBI" id="CHEBI:59350"/>
        <dbReference type="ChEBI" id="CHEBI:59353"/>
        <dbReference type="EC" id="5.99.1.4"/>
    </reaction>
</comment>
<evidence type="ECO:0000259" key="2">
    <source>
        <dbReference type="Pfam" id="PF01323"/>
    </source>
</evidence>
<accession>A0ABW9A6H9</accession>
<dbReference type="GO" id="GO:0016853">
    <property type="term" value="F:isomerase activity"/>
    <property type="evidence" value="ECO:0007669"/>
    <property type="project" value="UniProtKB-KW"/>
</dbReference>
<dbReference type="Proteomes" id="UP001629246">
    <property type="component" value="Unassembled WGS sequence"/>
</dbReference>
<protein>
    <recommendedName>
        <fullName evidence="1">2-hydroxychromene-2-carboxylate isomerase</fullName>
        <ecNumber evidence="1">5.99.1.4</ecNumber>
    </recommendedName>
</protein>
<evidence type="ECO:0000313" key="4">
    <source>
        <dbReference type="Proteomes" id="UP001629246"/>
    </source>
</evidence>
<reference evidence="3 4" key="1">
    <citation type="journal article" date="2024" name="Chem. Sci.">
        <title>Discovery of megapolipeptins by genome mining of a Burkholderiales bacteria collection.</title>
        <authorList>
            <person name="Paulo B.S."/>
            <person name="Recchia M.J.J."/>
            <person name="Lee S."/>
            <person name="Fergusson C.H."/>
            <person name="Romanowski S.B."/>
            <person name="Hernandez A."/>
            <person name="Krull N."/>
            <person name="Liu D.Y."/>
            <person name="Cavanagh H."/>
            <person name="Bos A."/>
            <person name="Gray C.A."/>
            <person name="Murphy B.T."/>
            <person name="Linington R.G."/>
            <person name="Eustaquio A.S."/>
        </authorList>
    </citation>
    <scope>NUCLEOTIDE SEQUENCE [LARGE SCALE GENOMIC DNA]</scope>
    <source>
        <strain evidence="3 4">RL21-008-BIB-A</strain>
    </source>
</reference>
<dbReference type="InterPro" id="IPR001853">
    <property type="entry name" value="DSBA-like_thioredoxin_dom"/>
</dbReference>
<evidence type="ECO:0000256" key="1">
    <source>
        <dbReference type="PIRNR" id="PIRNR006386"/>
    </source>
</evidence>
<dbReference type="InterPro" id="IPR036249">
    <property type="entry name" value="Thioredoxin-like_sf"/>
</dbReference>
<organism evidence="3 4">
    <name type="scientific">Herbaspirillum lusitanum</name>
    <dbReference type="NCBI Taxonomy" id="213312"/>
    <lineage>
        <taxon>Bacteria</taxon>
        <taxon>Pseudomonadati</taxon>
        <taxon>Pseudomonadota</taxon>
        <taxon>Betaproteobacteria</taxon>
        <taxon>Burkholderiales</taxon>
        <taxon>Oxalobacteraceae</taxon>
        <taxon>Herbaspirillum</taxon>
    </lineage>
</organism>
<dbReference type="RefSeq" id="WP_408155896.1">
    <property type="nucleotide sequence ID" value="NZ_JAQQFM010000003.1"/>
</dbReference>
<evidence type="ECO:0000313" key="3">
    <source>
        <dbReference type="EMBL" id="MFL9923849.1"/>
    </source>
</evidence>
<dbReference type="PIRSF" id="PIRSF006386">
    <property type="entry name" value="HCCAis_GSTk"/>
    <property type="match status" value="1"/>
</dbReference>
<keyword evidence="1 3" id="KW-0413">Isomerase</keyword>
<name>A0ABW9A6H9_9BURK</name>
<dbReference type="InterPro" id="IPR044087">
    <property type="entry name" value="NahD-like"/>
</dbReference>
<dbReference type="CDD" id="cd03022">
    <property type="entry name" value="DsbA_HCCA_Iso"/>
    <property type="match status" value="1"/>
</dbReference>
<dbReference type="SUPFAM" id="SSF52833">
    <property type="entry name" value="Thioredoxin-like"/>
    <property type="match status" value="1"/>
</dbReference>
<dbReference type="EC" id="5.99.1.4" evidence="1"/>